<protein>
    <recommendedName>
        <fullName evidence="3">F-box domain-containing protein</fullName>
    </recommendedName>
</protein>
<evidence type="ECO:0008006" key="3">
    <source>
        <dbReference type="Google" id="ProtNLM"/>
    </source>
</evidence>
<keyword evidence="2" id="KW-1185">Reference proteome</keyword>
<dbReference type="Proteomes" id="UP000017559">
    <property type="component" value="Unassembled WGS sequence"/>
</dbReference>
<organism evidence="1 2">
    <name type="scientific">Moniliophthora roreri (strain MCA 2997)</name>
    <name type="common">Cocoa frosty pod rot fungus</name>
    <name type="synonym">Crinipellis roreri</name>
    <dbReference type="NCBI Taxonomy" id="1381753"/>
    <lineage>
        <taxon>Eukaryota</taxon>
        <taxon>Fungi</taxon>
        <taxon>Dikarya</taxon>
        <taxon>Basidiomycota</taxon>
        <taxon>Agaricomycotina</taxon>
        <taxon>Agaricomycetes</taxon>
        <taxon>Agaricomycetidae</taxon>
        <taxon>Agaricales</taxon>
        <taxon>Marasmiineae</taxon>
        <taxon>Marasmiaceae</taxon>
        <taxon>Moniliophthora</taxon>
    </lineage>
</organism>
<proteinExistence type="predicted"/>
<gene>
    <name evidence="1" type="ORF">Moror_7063</name>
</gene>
<dbReference type="AlphaFoldDB" id="V2XRB9"/>
<dbReference type="EMBL" id="AWSO01000050">
    <property type="protein sequence ID" value="ESK96277.1"/>
    <property type="molecule type" value="Genomic_DNA"/>
</dbReference>
<dbReference type="HOGENOM" id="CLU_036316_4_2_1"/>
<evidence type="ECO:0000313" key="1">
    <source>
        <dbReference type="EMBL" id="ESK96277.1"/>
    </source>
</evidence>
<reference evidence="1 2" key="1">
    <citation type="journal article" date="2014" name="BMC Genomics">
        <title>Genome and secretome analysis of the hemibiotrophic fungal pathogen, Moniliophthora roreri, which causes frosty pod rot disease of cacao: mechanisms of the biotrophic and necrotrophic phases.</title>
        <authorList>
            <person name="Meinhardt L.W."/>
            <person name="Costa G.G.L."/>
            <person name="Thomazella D.P.T."/>
            <person name="Teixeira P.J.P.L."/>
            <person name="Carazzolle M.F."/>
            <person name="Schuster S.C."/>
            <person name="Carlson J.E."/>
            <person name="Guiltinan M.J."/>
            <person name="Mieczkowski P."/>
            <person name="Farmer A."/>
            <person name="Ramaraj T."/>
            <person name="Crozier J."/>
            <person name="Davis R.E."/>
            <person name="Shao J."/>
            <person name="Melnick R.L."/>
            <person name="Pereira G.A.G."/>
            <person name="Bailey B.A."/>
        </authorList>
    </citation>
    <scope>NUCLEOTIDE SEQUENCE [LARGE SCALE GENOMIC DNA]</scope>
    <source>
        <strain evidence="1 2">MCA 2997</strain>
    </source>
</reference>
<accession>V2XRB9</accession>
<name>V2XRB9_MONRO</name>
<sequence length="406" mass="45918">MTPTLPPEIIVLVAEELSNDFSSLKNVSLVCSTWLPPTRPHLFHSVRVTPPTFPRFLALSSHPLSSFSASVKCIQLDLLNSLESDSANVLGQSISRLAEILDSTVSFRLCNVNFVQVETIADVLLGNITAAFRNILQLELDGVSFDSVTQTMWFICAFPRVEKVAVRDLVWNDPSGDNDAHHTFRIPSTLMELRLERCYKRDIMDCLLLQHPLPIIPRLDVGIVAPEDSWAIGQYIEKVGSHLRDLSLGFHSLDAGGDAEDFYHACDLGLSTELHSIYFKRFISLWEYRLTSAVPWIIRILSRISAPAFETIYFGVHVSHIDQLDPFDLPEDFDWEALDHSLSEIRLPNFQSVTFLIFIHSLQYGGIHIVDAIEVERLIKVYLPLTWQRGVLRFKTYMKGPGDEPG</sequence>
<dbReference type="KEGG" id="mrr:Moror_7063"/>
<evidence type="ECO:0000313" key="2">
    <source>
        <dbReference type="Proteomes" id="UP000017559"/>
    </source>
</evidence>
<dbReference type="OrthoDB" id="2789810at2759"/>
<comment type="caution">
    <text evidence="1">The sequence shown here is derived from an EMBL/GenBank/DDBJ whole genome shotgun (WGS) entry which is preliminary data.</text>
</comment>